<name>A0ABQ6W2X5_9EURO</name>
<evidence type="ECO:0000313" key="1">
    <source>
        <dbReference type="EMBL" id="KAE8410466.1"/>
    </source>
</evidence>
<protein>
    <recommendedName>
        <fullName evidence="3">Ankyrin repeat-containing domain protein</fullName>
    </recommendedName>
</protein>
<evidence type="ECO:0000313" key="2">
    <source>
        <dbReference type="Proteomes" id="UP000325395"/>
    </source>
</evidence>
<accession>A0ABQ6W2X5</accession>
<reference evidence="1 2" key="1">
    <citation type="submission" date="2019-04" db="EMBL/GenBank/DDBJ databases">
        <authorList>
            <consortium name="DOE Joint Genome Institute"/>
            <person name="Mondo S."/>
            <person name="Kjaerbolling I."/>
            <person name="Vesth T."/>
            <person name="Frisvad J.C."/>
            <person name="Nybo J.L."/>
            <person name="Theobald S."/>
            <person name="Kildgaard S."/>
            <person name="Isbrandt T."/>
            <person name="Kuo A."/>
            <person name="Sato A."/>
            <person name="Lyhne E.K."/>
            <person name="Kogle M.E."/>
            <person name="Wiebenga A."/>
            <person name="Kun R.S."/>
            <person name="Lubbers R.J."/>
            <person name="Makela M.R."/>
            <person name="Barry K."/>
            <person name="Chovatia M."/>
            <person name="Clum A."/>
            <person name="Daum C."/>
            <person name="Haridas S."/>
            <person name="He G."/>
            <person name="LaButti K."/>
            <person name="Lipzen A."/>
            <person name="Riley R."/>
            <person name="Salamov A."/>
            <person name="Simmons B.A."/>
            <person name="Magnuson J.K."/>
            <person name="Henrissat B."/>
            <person name="Mortensen U.H."/>
            <person name="Larsen T.O."/>
            <person name="Devries R.P."/>
            <person name="Grigoriev I.V."/>
            <person name="Machida M."/>
            <person name="Baker S.E."/>
            <person name="Andersen M.R."/>
            <person name="Cantor M.N."/>
            <person name="Hua S.X."/>
        </authorList>
    </citation>
    <scope>NUCLEOTIDE SEQUENCE [LARGE SCALE GENOMIC DNA]</scope>
    <source>
        <strain evidence="1 2">CBS 117616</strain>
    </source>
</reference>
<dbReference type="Gene3D" id="1.25.40.20">
    <property type="entry name" value="Ankyrin repeat-containing domain"/>
    <property type="match status" value="1"/>
</dbReference>
<dbReference type="SUPFAM" id="SSF48403">
    <property type="entry name" value="Ankyrin repeat"/>
    <property type="match status" value="1"/>
</dbReference>
<sequence length="145" mass="16578">MLVKRLIEQGANIYAREEYTDSRFWFDVDLRDVTALHYGSIYWNIEGVKALLDYPDDAKIADMVSTCDSFGRLSLHWAAIGNDKLELKKYVREDDIAPRNIGIFKILLTANPRTINAQDNDGLTVLYYIVISYATGNRKGLKNII</sequence>
<evidence type="ECO:0008006" key="3">
    <source>
        <dbReference type="Google" id="ProtNLM"/>
    </source>
</evidence>
<dbReference type="EMBL" id="ML735943">
    <property type="protein sequence ID" value="KAE8410466.1"/>
    <property type="molecule type" value="Genomic_DNA"/>
</dbReference>
<organism evidence="1 2">
    <name type="scientific">Aspergillus pseudocaelatus</name>
    <dbReference type="NCBI Taxonomy" id="1825620"/>
    <lineage>
        <taxon>Eukaryota</taxon>
        <taxon>Fungi</taxon>
        <taxon>Dikarya</taxon>
        <taxon>Ascomycota</taxon>
        <taxon>Pezizomycotina</taxon>
        <taxon>Eurotiomycetes</taxon>
        <taxon>Eurotiomycetidae</taxon>
        <taxon>Eurotiales</taxon>
        <taxon>Aspergillaceae</taxon>
        <taxon>Aspergillus</taxon>
        <taxon>Aspergillus subgen. Circumdati</taxon>
    </lineage>
</organism>
<gene>
    <name evidence="1" type="ORF">BDV36DRAFT_121073</name>
</gene>
<keyword evidence="2" id="KW-1185">Reference proteome</keyword>
<dbReference type="Proteomes" id="UP000325395">
    <property type="component" value="Unassembled WGS sequence"/>
</dbReference>
<proteinExistence type="predicted"/>
<dbReference type="InterPro" id="IPR036770">
    <property type="entry name" value="Ankyrin_rpt-contain_sf"/>
</dbReference>